<sequence>MSFRVKRKVLQLGQGNPQYQYRVEDEWIESSPVEKEFRILVDAKLDMSQQCALAAQKASRLYKKDRKRLFTKACSDRTRGNGFKLKEGRFGLDIRKKFCVMREVRYWNRLPGEAVDAPSLEVFKCRFAFIIFINYLDEVMECTISKLVDDTKLCVLEGRAALLRDLNRLEKWADKNLVVFNKESENGNRITLRKKTEPDSWRSWVTELEATEKVPAKDVSLRHKEKIYTMRVVKCWDKLPREAVGSPSMEIL</sequence>
<dbReference type="Proteomes" id="UP001333110">
    <property type="component" value="Unassembled WGS sequence"/>
</dbReference>
<organism evidence="1 2">
    <name type="scientific">Mycteria americana</name>
    <name type="common">Wood stork</name>
    <dbReference type="NCBI Taxonomy" id="33587"/>
    <lineage>
        <taxon>Eukaryota</taxon>
        <taxon>Metazoa</taxon>
        <taxon>Chordata</taxon>
        <taxon>Craniata</taxon>
        <taxon>Vertebrata</taxon>
        <taxon>Euteleostomi</taxon>
        <taxon>Archelosauria</taxon>
        <taxon>Archosauria</taxon>
        <taxon>Dinosauria</taxon>
        <taxon>Saurischia</taxon>
        <taxon>Theropoda</taxon>
        <taxon>Coelurosauria</taxon>
        <taxon>Aves</taxon>
        <taxon>Neognathae</taxon>
        <taxon>Neoaves</taxon>
        <taxon>Aequornithes</taxon>
        <taxon>Ciconiiformes</taxon>
        <taxon>Ciconiidae</taxon>
        <taxon>Mycteria</taxon>
    </lineage>
</organism>
<keyword evidence="2" id="KW-1185">Reference proteome</keyword>
<accession>A0AAN7NIM6</accession>
<evidence type="ECO:0000313" key="2">
    <source>
        <dbReference type="Proteomes" id="UP001333110"/>
    </source>
</evidence>
<dbReference type="EMBL" id="JAUNZN010000002">
    <property type="protein sequence ID" value="KAK4825581.1"/>
    <property type="molecule type" value="Genomic_DNA"/>
</dbReference>
<dbReference type="PANTHER" id="PTHR33332">
    <property type="entry name" value="REVERSE TRANSCRIPTASE DOMAIN-CONTAINING PROTEIN"/>
    <property type="match status" value="1"/>
</dbReference>
<gene>
    <name evidence="1" type="ORF">QYF61_000580</name>
</gene>
<reference evidence="1 2" key="1">
    <citation type="journal article" date="2023" name="J. Hered.">
        <title>Chromosome-level genome of the wood stork (Mycteria americana) provides insight into avian chromosome evolution.</title>
        <authorList>
            <person name="Flamio R. Jr."/>
            <person name="Ramstad K.M."/>
        </authorList>
    </citation>
    <scope>NUCLEOTIDE SEQUENCE [LARGE SCALE GENOMIC DNA]</scope>
    <source>
        <strain evidence="1">JAX WOST 10</strain>
    </source>
</reference>
<name>A0AAN7NIM6_MYCAM</name>
<proteinExistence type="predicted"/>
<protein>
    <submittedName>
        <fullName evidence="1">Uncharacterized protein</fullName>
    </submittedName>
</protein>
<comment type="caution">
    <text evidence="1">The sequence shown here is derived from an EMBL/GenBank/DDBJ whole genome shotgun (WGS) entry which is preliminary data.</text>
</comment>
<dbReference type="AlphaFoldDB" id="A0AAN7NIM6"/>
<evidence type="ECO:0000313" key="1">
    <source>
        <dbReference type="EMBL" id="KAK4825581.1"/>
    </source>
</evidence>